<dbReference type="NCBIfam" id="TIGR02432">
    <property type="entry name" value="lysidine_TilS_N"/>
    <property type="match status" value="1"/>
</dbReference>
<dbReference type="EC" id="6.3.4.19" evidence="6"/>
<comment type="subcellular location">
    <subcellularLocation>
        <location evidence="6">Cytoplasm</location>
    </subcellularLocation>
</comment>
<feature type="domain" description="tRNA(Ile)-lysidine/2-thiocytidine synthase N-terminal" evidence="7">
    <location>
        <begin position="20"/>
        <end position="198"/>
    </location>
</feature>
<gene>
    <name evidence="6 8" type="primary">tilS</name>
    <name evidence="8" type="ORF">KIH39_04780</name>
</gene>
<dbReference type="HAMAP" id="MF_01161">
    <property type="entry name" value="tRNA_Ile_lys_synt"/>
    <property type="match status" value="1"/>
</dbReference>
<dbReference type="Proteomes" id="UP000676194">
    <property type="component" value="Chromosome"/>
</dbReference>
<dbReference type="AlphaFoldDB" id="A0A8E6EVU6"/>
<keyword evidence="3 6" id="KW-0547">Nucleotide-binding</keyword>
<evidence type="ECO:0000256" key="6">
    <source>
        <dbReference type="HAMAP-Rule" id="MF_01161"/>
    </source>
</evidence>
<keyword evidence="1 6" id="KW-0436">Ligase</keyword>
<comment type="catalytic activity">
    <reaction evidence="5 6">
        <text>cytidine(34) in tRNA(Ile2) + L-lysine + ATP = lysidine(34) in tRNA(Ile2) + AMP + diphosphate + H(+)</text>
        <dbReference type="Rhea" id="RHEA:43744"/>
        <dbReference type="Rhea" id="RHEA-COMP:10625"/>
        <dbReference type="Rhea" id="RHEA-COMP:10670"/>
        <dbReference type="ChEBI" id="CHEBI:15378"/>
        <dbReference type="ChEBI" id="CHEBI:30616"/>
        <dbReference type="ChEBI" id="CHEBI:32551"/>
        <dbReference type="ChEBI" id="CHEBI:33019"/>
        <dbReference type="ChEBI" id="CHEBI:82748"/>
        <dbReference type="ChEBI" id="CHEBI:83665"/>
        <dbReference type="ChEBI" id="CHEBI:456215"/>
        <dbReference type="EC" id="6.3.4.19"/>
    </reaction>
</comment>
<accession>A0A8E6EVU6</accession>
<dbReference type="InterPro" id="IPR012094">
    <property type="entry name" value="tRNA_Ile_lys_synt"/>
</dbReference>
<dbReference type="GO" id="GO:0006400">
    <property type="term" value="P:tRNA modification"/>
    <property type="evidence" value="ECO:0007669"/>
    <property type="project" value="UniProtKB-UniRule"/>
</dbReference>
<dbReference type="GO" id="GO:0032267">
    <property type="term" value="F:tRNA(Ile)-lysidine synthase activity"/>
    <property type="evidence" value="ECO:0007669"/>
    <property type="project" value="UniProtKB-EC"/>
</dbReference>
<dbReference type="SUPFAM" id="SSF52402">
    <property type="entry name" value="Adenine nucleotide alpha hydrolases-like"/>
    <property type="match status" value="1"/>
</dbReference>
<keyword evidence="4 6" id="KW-0067">ATP-binding</keyword>
<dbReference type="Pfam" id="PF01171">
    <property type="entry name" value="ATP_bind_3"/>
    <property type="match status" value="1"/>
</dbReference>
<evidence type="ECO:0000256" key="2">
    <source>
        <dbReference type="ARBA" id="ARBA00022694"/>
    </source>
</evidence>
<reference evidence="8" key="1">
    <citation type="submission" date="2021-05" db="EMBL/GenBank/DDBJ databases">
        <title>Complete genome sequence of the cellulolytic planctomycete Telmatocola sphagniphila SP2T and characterization of the first cellulase from planctomycetes.</title>
        <authorList>
            <person name="Rakitin A.L."/>
            <person name="Beletsky A.V."/>
            <person name="Naumoff D.G."/>
            <person name="Kulichevskaya I.S."/>
            <person name="Mardanov A.V."/>
            <person name="Ravin N.V."/>
            <person name="Dedysh S.N."/>
        </authorList>
    </citation>
    <scope>NUCLEOTIDE SEQUENCE</scope>
    <source>
        <strain evidence="8">SP2T</strain>
    </source>
</reference>
<dbReference type="Gene3D" id="3.40.50.620">
    <property type="entry name" value="HUPs"/>
    <property type="match status" value="1"/>
</dbReference>
<name>A0A8E6EVU6_9BACT</name>
<dbReference type="GO" id="GO:0005524">
    <property type="term" value="F:ATP binding"/>
    <property type="evidence" value="ECO:0007669"/>
    <property type="project" value="UniProtKB-UniRule"/>
</dbReference>
<dbReference type="InterPro" id="IPR014729">
    <property type="entry name" value="Rossmann-like_a/b/a_fold"/>
</dbReference>
<keyword evidence="2 6" id="KW-0819">tRNA processing</keyword>
<dbReference type="EMBL" id="CP074694">
    <property type="protein sequence ID" value="QVL33235.1"/>
    <property type="molecule type" value="Genomic_DNA"/>
</dbReference>
<dbReference type="RefSeq" id="WP_213498125.1">
    <property type="nucleotide sequence ID" value="NZ_CP074694.1"/>
</dbReference>
<evidence type="ECO:0000256" key="4">
    <source>
        <dbReference type="ARBA" id="ARBA00022840"/>
    </source>
</evidence>
<dbReference type="InterPro" id="IPR012795">
    <property type="entry name" value="tRNA_Ile_lys_synt_N"/>
</dbReference>
<evidence type="ECO:0000256" key="3">
    <source>
        <dbReference type="ARBA" id="ARBA00022741"/>
    </source>
</evidence>
<sequence>MKAIPFADQLILPDLQTSGIIALSGGADSVCLTRVLCQMGCRPVLAHLNHQLRGNESDRDAAFVVQLARAENLTLELDSVDVKSRTEEASLENVCRGIRYEFLLRVARKHHASWVATGHTADDQAETVIHRILRGTGLQGLQGISPKRMLGENVEVIRPLLKVTRSEIEAYLQQLGQSFCSDSSNLDSQFTRNRIRHKILPVLKEESPALVELLGRLAEQAGEVQNYLGGLAESALRDCEAARAGRTIVIKRKLLPSNDVLLKEMVRLLWIRENWSAGDMTQNHWSSLVAMIRDGQARADFPGRIRIINDGRVLLLEPF</sequence>
<dbReference type="PANTHER" id="PTHR43033">
    <property type="entry name" value="TRNA(ILE)-LYSIDINE SYNTHASE-RELATED"/>
    <property type="match status" value="1"/>
</dbReference>
<comment type="domain">
    <text evidence="6">The N-terminal region contains the highly conserved SGGXDS motif, predicted to be a P-loop motif involved in ATP binding.</text>
</comment>
<dbReference type="GO" id="GO:0005737">
    <property type="term" value="C:cytoplasm"/>
    <property type="evidence" value="ECO:0007669"/>
    <property type="project" value="UniProtKB-SubCell"/>
</dbReference>
<dbReference type="PANTHER" id="PTHR43033:SF1">
    <property type="entry name" value="TRNA(ILE)-LYSIDINE SYNTHASE-RELATED"/>
    <property type="match status" value="1"/>
</dbReference>
<evidence type="ECO:0000313" key="9">
    <source>
        <dbReference type="Proteomes" id="UP000676194"/>
    </source>
</evidence>
<evidence type="ECO:0000256" key="1">
    <source>
        <dbReference type="ARBA" id="ARBA00022598"/>
    </source>
</evidence>
<dbReference type="KEGG" id="tsph:KIH39_04780"/>
<protein>
    <recommendedName>
        <fullName evidence="6">tRNA(Ile)-lysidine synthase</fullName>
        <ecNumber evidence="6">6.3.4.19</ecNumber>
    </recommendedName>
    <alternativeName>
        <fullName evidence="6">tRNA(Ile)-2-lysyl-cytidine synthase</fullName>
    </alternativeName>
    <alternativeName>
        <fullName evidence="6">tRNA(Ile)-lysidine synthetase</fullName>
    </alternativeName>
</protein>
<feature type="binding site" evidence="6">
    <location>
        <begin position="24"/>
        <end position="29"/>
    </location>
    <ligand>
        <name>ATP</name>
        <dbReference type="ChEBI" id="CHEBI:30616"/>
    </ligand>
</feature>
<evidence type="ECO:0000256" key="5">
    <source>
        <dbReference type="ARBA" id="ARBA00048539"/>
    </source>
</evidence>
<evidence type="ECO:0000259" key="7">
    <source>
        <dbReference type="Pfam" id="PF01171"/>
    </source>
</evidence>
<comment type="similarity">
    <text evidence="6">Belongs to the tRNA(Ile)-lysidine synthase family.</text>
</comment>
<organism evidence="8 9">
    <name type="scientific">Telmatocola sphagniphila</name>
    <dbReference type="NCBI Taxonomy" id="1123043"/>
    <lineage>
        <taxon>Bacteria</taxon>
        <taxon>Pseudomonadati</taxon>
        <taxon>Planctomycetota</taxon>
        <taxon>Planctomycetia</taxon>
        <taxon>Gemmatales</taxon>
        <taxon>Gemmataceae</taxon>
    </lineage>
</organism>
<proteinExistence type="inferred from homology"/>
<dbReference type="CDD" id="cd01992">
    <property type="entry name" value="TilS_N"/>
    <property type="match status" value="1"/>
</dbReference>
<comment type="function">
    <text evidence="6">Ligates lysine onto the cytidine present at position 34 of the AUA codon-specific tRNA(Ile) that contains the anticodon CAU, in an ATP-dependent manner. Cytidine is converted to lysidine, thus changing the amino acid specificity of the tRNA from methionine to isoleucine.</text>
</comment>
<dbReference type="InterPro" id="IPR011063">
    <property type="entry name" value="TilS/TtcA_N"/>
</dbReference>
<keyword evidence="6" id="KW-0963">Cytoplasm</keyword>
<evidence type="ECO:0000313" key="8">
    <source>
        <dbReference type="EMBL" id="QVL33235.1"/>
    </source>
</evidence>
<keyword evidence="9" id="KW-1185">Reference proteome</keyword>